<evidence type="ECO:0000313" key="1">
    <source>
        <dbReference type="EMBL" id="JAD25270.1"/>
    </source>
</evidence>
<organism evidence="1">
    <name type="scientific">Arundo donax</name>
    <name type="common">Giant reed</name>
    <name type="synonym">Donax arundinaceus</name>
    <dbReference type="NCBI Taxonomy" id="35708"/>
    <lineage>
        <taxon>Eukaryota</taxon>
        <taxon>Viridiplantae</taxon>
        <taxon>Streptophyta</taxon>
        <taxon>Embryophyta</taxon>
        <taxon>Tracheophyta</taxon>
        <taxon>Spermatophyta</taxon>
        <taxon>Magnoliopsida</taxon>
        <taxon>Liliopsida</taxon>
        <taxon>Poales</taxon>
        <taxon>Poaceae</taxon>
        <taxon>PACMAD clade</taxon>
        <taxon>Arundinoideae</taxon>
        <taxon>Arundineae</taxon>
        <taxon>Arundo</taxon>
    </lineage>
</organism>
<accession>A0A0A8YIG7</accession>
<reference evidence="1" key="1">
    <citation type="submission" date="2014-09" db="EMBL/GenBank/DDBJ databases">
        <authorList>
            <person name="Magalhaes I.L.F."/>
            <person name="Oliveira U."/>
            <person name="Santos F.R."/>
            <person name="Vidigal T.H.D.A."/>
            <person name="Brescovit A.D."/>
            <person name="Santos A.J."/>
        </authorList>
    </citation>
    <scope>NUCLEOTIDE SEQUENCE</scope>
    <source>
        <tissue evidence="1">Shoot tissue taken approximately 20 cm above the soil surface</tissue>
    </source>
</reference>
<reference evidence="1" key="2">
    <citation type="journal article" date="2015" name="Data Brief">
        <title>Shoot transcriptome of the giant reed, Arundo donax.</title>
        <authorList>
            <person name="Barrero R.A."/>
            <person name="Guerrero F.D."/>
            <person name="Moolhuijzen P."/>
            <person name="Goolsby J.A."/>
            <person name="Tidwell J."/>
            <person name="Bellgard S.E."/>
            <person name="Bellgard M.I."/>
        </authorList>
    </citation>
    <scope>NUCLEOTIDE SEQUENCE</scope>
    <source>
        <tissue evidence="1">Shoot tissue taken approximately 20 cm above the soil surface</tissue>
    </source>
</reference>
<name>A0A0A8YIG7_ARUDO</name>
<protein>
    <submittedName>
        <fullName evidence="1">Uncharacterized protein</fullName>
    </submittedName>
</protein>
<proteinExistence type="predicted"/>
<dbReference type="EMBL" id="GBRH01272625">
    <property type="protein sequence ID" value="JAD25270.1"/>
    <property type="molecule type" value="Transcribed_RNA"/>
</dbReference>
<dbReference type="AlphaFoldDB" id="A0A0A8YIG7"/>
<sequence length="40" mass="4536">MECSQLHTVHRFIRGVELFDPCNLQGAAYAHTPSCFSKLQ</sequence>